<evidence type="ECO:0000256" key="4">
    <source>
        <dbReference type="ARBA" id="ARBA00022729"/>
    </source>
</evidence>
<reference evidence="7" key="1">
    <citation type="submission" date="2022-01" db="EMBL/GenBank/DDBJ databases">
        <authorList>
            <person name="Jo J.-H."/>
            <person name="Im W.-T."/>
        </authorList>
    </citation>
    <scope>NUCLEOTIDE SEQUENCE</scope>
    <source>
        <strain evidence="7">I2-34</strain>
    </source>
</reference>
<dbReference type="SUPFAM" id="SSF53850">
    <property type="entry name" value="Periplasmic binding protein-like II"/>
    <property type="match status" value="1"/>
</dbReference>
<keyword evidence="8" id="KW-1185">Reference proteome</keyword>
<evidence type="ECO:0000259" key="6">
    <source>
        <dbReference type="Pfam" id="PF00496"/>
    </source>
</evidence>
<protein>
    <submittedName>
        <fullName evidence="7">ABC transporter substrate-binding protein</fullName>
    </submittedName>
</protein>
<sequence length="521" mass="55875">MSVKPRVPRRLIAAGFVALALAMSSCAPPPAPAGAETNAAAEATDPNAVLRYIYPNAPGTMDPHVVNTAFANVPLFLIFDRLVHVDPDGNPIPGLAESWEYSKDGKTLTLKLRKDVTFHDGDAFNAEAVKANIEHGQNVEASFVKTDLASITDVVVVDEHTVELKMDNPDVGMVLKLSDRAGAMISPKSMKSDNINVHPVGAGMYEMDGDYQTGVKFAVKKYEGYWDPEAQGLAGIEMSFMADTTAILNAVKSGSADAGAVREPEIDGAKAAGLNVVEGYDLGFGNLLMNPDEVPALKDERVRLAVNLAIDRQEIVDGVLFGYGKVTNQPFPEGYFAHSDKAENYAYDPKRAKELLAEAGYPDGFEWKITNVPGPGSRISEALAAQLAEVGIKVQVEQTEAAALTAAYSDGTAHTLNVRWTGRPDPTSTLALIFMPGGSNNPSNMASKRAIELFERQKVEVDPQKRAELLAQLSDELVEHPPASNVVLFQSMTAIAAKPEVVGLDGYMTGKVEFRGVGMTK</sequence>
<dbReference type="InterPro" id="IPR000914">
    <property type="entry name" value="SBP_5_dom"/>
</dbReference>
<comment type="subcellular location">
    <subcellularLocation>
        <location evidence="1">Cell envelope</location>
    </subcellularLocation>
</comment>
<dbReference type="Pfam" id="PF00496">
    <property type="entry name" value="SBP_bac_5"/>
    <property type="match status" value="1"/>
</dbReference>
<dbReference type="Gene3D" id="3.40.190.10">
    <property type="entry name" value="Periplasmic binding protein-like II"/>
    <property type="match status" value="1"/>
</dbReference>
<dbReference type="PANTHER" id="PTHR30290:SF10">
    <property type="entry name" value="PERIPLASMIC OLIGOPEPTIDE-BINDING PROTEIN-RELATED"/>
    <property type="match status" value="1"/>
</dbReference>
<dbReference type="PANTHER" id="PTHR30290">
    <property type="entry name" value="PERIPLASMIC BINDING COMPONENT OF ABC TRANSPORTER"/>
    <property type="match status" value="1"/>
</dbReference>
<gene>
    <name evidence="7" type="ORF">LVY72_16170</name>
</gene>
<evidence type="ECO:0000256" key="5">
    <source>
        <dbReference type="SAM" id="SignalP"/>
    </source>
</evidence>
<comment type="similarity">
    <text evidence="2">Belongs to the bacterial solute-binding protein 5 family.</text>
</comment>
<feature type="domain" description="Solute-binding protein family 5" evidence="6">
    <location>
        <begin position="91"/>
        <end position="438"/>
    </location>
</feature>
<feature type="signal peptide" evidence="5">
    <location>
        <begin position="1"/>
        <end position="33"/>
    </location>
</feature>
<proteinExistence type="inferred from homology"/>
<comment type="caution">
    <text evidence="7">The sequence shown here is derived from an EMBL/GenBank/DDBJ whole genome shotgun (WGS) entry which is preliminary data.</text>
</comment>
<dbReference type="Proteomes" id="UP001165368">
    <property type="component" value="Unassembled WGS sequence"/>
</dbReference>
<keyword evidence="3" id="KW-0813">Transport</keyword>
<evidence type="ECO:0000313" key="8">
    <source>
        <dbReference type="Proteomes" id="UP001165368"/>
    </source>
</evidence>
<dbReference type="RefSeq" id="WP_237822739.1">
    <property type="nucleotide sequence ID" value="NZ_JAKLTQ010000013.1"/>
</dbReference>
<name>A0ABS9L9S7_9MICC</name>
<dbReference type="InterPro" id="IPR039424">
    <property type="entry name" value="SBP_5"/>
</dbReference>
<dbReference type="PROSITE" id="PS51257">
    <property type="entry name" value="PROKAR_LIPOPROTEIN"/>
    <property type="match status" value="1"/>
</dbReference>
<feature type="chain" id="PRO_5045523147" evidence="5">
    <location>
        <begin position="34"/>
        <end position="521"/>
    </location>
</feature>
<evidence type="ECO:0000256" key="1">
    <source>
        <dbReference type="ARBA" id="ARBA00004196"/>
    </source>
</evidence>
<accession>A0ABS9L9S7</accession>
<evidence type="ECO:0000256" key="3">
    <source>
        <dbReference type="ARBA" id="ARBA00022448"/>
    </source>
</evidence>
<organism evidence="7 8">
    <name type="scientific">Arthrobacter hankyongi</name>
    <dbReference type="NCBI Taxonomy" id="2904801"/>
    <lineage>
        <taxon>Bacteria</taxon>
        <taxon>Bacillati</taxon>
        <taxon>Actinomycetota</taxon>
        <taxon>Actinomycetes</taxon>
        <taxon>Micrococcales</taxon>
        <taxon>Micrococcaceae</taxon>
        <taxon>Arthrobacter</taxon>
    </lineage>
</organism>
<dbReference type="InterPro" id="IPR030678">
    <property type="entry name" value="Peptide/Ni-bd"/>
</dbReference>
<evidence type="ECO:0000313" key="7">
    <source>
        <dbReference type="EMBL" id="MCG2623434.1"/>
    </source>
</evidence>
<dbReference type="EMBL" id="JAKLTQ010000013">
    <property type="protein sequence ID" value="MCG2623434.1"/>
    <property type="molecule type" value="Genomic_DNA"/>
</dbReference>
<keyword evidence="4 5" id="KW-0732">Signal</keyword>
<evidence type="ECO:0000256" key="2">
    <source>
        <dbReference type="ARBA" id="ARBA00005695"/>
    </source>
</evidence>
<dbReference type="Gene3D" id="3.10.105.10">
    <property type="entry name" value="Dipeptide-binding Protein, Domain 3"/>
    <property type="match status" value="1"/>
</dbReference>
<dbReference type="PIRSF" id="PIRSF002741">
    <property type="entry name" value="MppA"/>
    <property type="match status" value="1"/>
</dbReference>